<proteinExistence type="predicted"/>
<dbReference type="PANTHER" id="PTHR10621:SF38">
    <property type="entry name" value="UBIQUITIN DOMAIN-CONTAINING PROTEIN 7SL RNA1-RELATED"/>
    <property type="match status" value="1"/>
</dbReference>
<dbReference type="GO" id="GO:0005654">
    <property type="term" value="C:nucleoplasm"/>
    <property type="evidence" value="ECO:0007669"/>
    <property type="project" value="TreeGrafter"/>
</dbReference>
<dbReference type="AlphaFoldDB" id="A0AAQ3MWQ7"/>
<keyword evidence="4" id="KW-1185">Reference proteome</keyword>
<dbReference type="Proteomes" id="UP001374535">
    <property type="component" value="Chromosome 9"/>
</dbReference>
<dbReference type="CDD" id="cd17039">
    <property type="entry name" value="Ubl_ubiquitin_like"/>
    <property type="match status" value="2"/>
</dbReference>
<dbReference type="GO" id="GO:0043130">
    <property type="term" value="F:ubiquitin binding"/>
    <property type="evidence" value="ECO:0007669"/>
    <property type="project" value="TreeGrafter"/>
</dbReference>
<feature type="region of interest" description="Disordered" evidence="1">
    <location>
        <begin position="169"/>
        <end position="248"/>
    </location>
</feature>
<evidence type="ECO:0000256" key="1">
    <source>
        <dbReference type="SAM" id="MobiDB-lite"/>
    </source>
</evidence>
<dbReference type="InterPro" id="IPR029071">
    <property type="entry name" value="Ubiquitin-like_domsf"/>
</dbReference>
<protein>
    <recommendedName>
        <fullName evidence="2">Ubiquitin-like domain-containing protein</fullName>
    </recommendedName>
</protein>
<evidence type="ECO:0000259" key="2">
    <source>
        <dbReference type="PROSITE" id="PS50053"/>
    </source>
</evidence>
<feature type="compositionally biased region" description="Basic and acidic residues" evidence="1">
    <location>
        <begin position="96"/>
        <end position="108"/>
    </location>
</feature>
<sequence length="414" mass="45730">MAAPCHIHTKAMEMVDVNVEIQGGESFSIRLHPFQTIRDIKEIVQNLQGIPVRHQIILYNQQLLYDDLDVQGCFIQNGSRIIVQIHADGPCPAVSSEHDSDFSTDRDVNLPSSPSSESHSDFPPSQPQACDLNFQPSPEPLHDLIIPVSPPPVPDLNLSPLRAPVTDLNFPPPPSLSPSRLNPSHLTPVPSPSPSSLPSSSNYTDLPPVPSQLPSPSPSTSSHSYLPRVSLPTCSSDLKQQPIRDRPIPPFLNRKYNLSDIARWSPSLQLTETSNEDDPFEVGDFSSSPLLMPMPDTPPMVREMTESVLPRLSLPSTFVPNPVPPVPQTVTVNVKVPSVRNRVRIESDRKDTVLELKQKIVALDDMRGVPLDRIVLQLNSMSLELMDHMPLHDCAVAENSQIDVILKPPLHDGW</sequence>
<dbReference type="GO" id="GO:0043161">
    <property type="term" value="P:proteasome-mediated ubiquitin-dependent protein catabolic process"/>
    <property type="evidence" value="ECO:0007669"/>
    <property type="project" value="TreeGrafter"/>
</dbReference>
<dbReference type="SMART" id="SM00213">
    <property type="entry name" value="UBQ"/>
    <property type="match status" value="2"/>
</dbReference>
<evidence type="ECO:0000313" key="4">
    <source>
        <dbReference type="Proteomes" id="UP001374535"/>
    </source>
</evidence>
<organism evidence="3 4">
    <name type="scientific">Vigna mungo</name>
    <name type="common">Black gram</name>
    <name type="synonym">Phaseolus mungo</name>
    <dbReference type="NCBI Taxonomy" id="3915"/>
    <lineage>
        <taxon>Eukaryota</taxon>
        <taxon>Viridiplantae</taxon>
        <taxon>Streptophyta</taxon>
        <taxon>Embryophyta</taxon>
        <taxon>Tracheophyta</taxon>
        <taxon>Spermatophyta</taxon>
        <taxon>Magnoliopsida</taxon>
        <taxon>eudicotyledons</taxon>
        <taxon>Gunneridae</taxon>
        <taxon>Pentapetalae</taxon>
        <taxon>rosids</taxon>
        <taxon>fabids</taxon>
        <taxon>Fabales</taxon>
        <taxon>Fabaceae</taxon>
        <taxon>Papilionoideae</taxon>
        <taxon>50 kb inversion clade</taxon>
        <taxon>NPAAA clade</taxon>
        <taxon>indigoferoid/millettioid clade</taxon>
        <taxon>Phaseoleae</taxon>
        <taxon>Vigna</taxon>
    </lineage>
</organism>
<dbReference type="PROSITE" id="PS50053">
    <property type="entry name" value="UBIQUITIN_2"/>
    <property type="match status" value="2"/>
</dbReference>
<feature type="region of interest" description="Disordered" evidence="1">
    <location>
        <begin position="93"/>
        <end position="136"/>
    </location>
</feature>
<feature type="compositionally biased region" description="Pro residues" evidence="1">
    <location>
        <begin position="207"/>
        <end position="217"/>
    </location>
</feature>
<dbReference type="GO" id="GO:0031593">
    <property type="term" value="F:polyubiquitin modification-dependent protein binding"/>
    <property type="evidence" value="ECO:0007669"/>
    <property type="project" value="TreeGrafter"/>
</dbReference>
<evidence type="ECO:0000313" key="3">
    <source>
        <dbReference type="EMBL" id="WVY99249.1"/>
    </source>
</evidence>
<accession>A0AAQ3MWQ7</accession>
<feature type="domain" description="Ubiquitin-like" evidence="2">
    <location>
        <begin position="330"/>
        <end position="407"/>
    </location>
</feature>
<dbReference type="PANTHER" id="PTHR10621">
    <property type="entry name" value="UV EXCISION REPAIR PROTEIN RAD23"/>
    <property type="match status" value="1"/>
</dbReference>
<name>A0AAQ3MWQ7_VIGMU</name>
<dbReference type="GO" id="GO:0070628">
    <property type="term" value="F:proteasome binding"/>
    <property type="evidence" value="ECO:0007669"/>
    <property type="project" value="TreeGrafter"/>
</dbReference>
<dbReference type="GO" id="GO:0005829">
    <property type="term" value="C:cytosol"/>
    <property type="evidence" value="ECO:0007669"/>
    <property type="project" value="TreeGrafter"/>
</dbReference>
<dbReference type="InterPro" id="IPR000626">
    <property type="entry name" value="Ubiquitin-like_dom"/>
</dbReference>
<feature type="compositionally biased region" description="Low complexity" evidence="1">
    <location>
        <begin position="218"/>
        <end position="227"/>
    </location>
</feature>
<reference evidence="3 4" key="1">
    <citation type="journal article" date="2023" name="Life. Sci Alliance">
        <title>Evolutionary insights into 3D genome organization and epigenetic landscape of Vigna mungo.</title>
        <authorList>
            <person name="Junaid A."/>
            <person name="Singh B."/>
            <person name="Bhatia S."/>
        </authorList>
    </citation>
    <scope>NUCLEOTIDE SEQUENCE [LARGE SCALE GENOMIC DNA]</scope>
    <source>
        <strain evidence="3">Urdbean</strain>
    </source>
</reference>
<dbReference type="EMBL" id="CP144692">
    <property type="protein sequence ID" value="WVY99249.1"/>
    <property type="molecule type" value="Genomic_DNA"/>
</dbReference>
<dbReference type="Gene3D" id="3.10.20.90">
    <property type="entry name" value="Phosphatidylinositol 3-kinase Catalytic Subunit, Chain A, domain 1"/>
    <property type="match status" value="2"/>
</dbReference>
<dbReference type="Pfam" id="PF00240">
    <property type="entry name" value="ubiquitin"/>
    <property type="match status" value="2"/>
</dbReference>
<feature type="compositionally biased region" description="Low complexity" evidence="1">
    <location>
        <begin position="111"/>
        <end position="123"/>
    </location>
</feature>
<dbReference type="SUPFAM" id="SSF54236">
    <property type="entry name" value="Ubiquitin-like"/>
    <property type="match status" value="2"/>
</dbReference>
<dbReference type="PRINTS" id="PR01217">
    <property type="entry name" value="PRICHEXTENSN"/>
</dbReference>
<feature type="domain" description="Ubiquitin-like" evidence="2">
    <location>
        <begin position="15"/>
        <end position="90"/>
    </location>
</feature>
<gene>
    <name evidence="3" type="ORF">V8G54_031400</name>
</gene>
<feature type="compositionally biased region" description="Low complexity" evidence="1">
    <location>
        <begin position="177"/>
        <end position="188"/>
    </location>
</feature>